<protein>
    <submittedName>
        <fullName evidence="1">Uncharacterized protein</fullName>
    </submittedName>
</protein>
<comment type="caution">
    <text evidence="1">The sequence shown here is derived from an EMBL/GenBank/DDBJ whole genome shotgun (WGS) entry which is preliminary data.</text>
</comment>
<accession>A0A843XKV2</accession>
<gene>
    <name evidence="1" type="ORF">Taro_053322</name>
</gene>
<feature type="non-terminal residue" evidence="1">
    <location>
        <position position="144"/>
    </location>
</feature>
<evidence type="ECO:0000313" key="2">
    <source>
        <dbReference type="Proteomes" id="UP000652761"/>
    </source>
</evidence>
<dbReference type="AlphaFoldDB" id="A0A843XKV2"/>
<reference evidence="1" key="1">
    <citation type="submission" date="2017-07" db="EMBL/GenBank/DDBJ databases">
        <title>Taro Niue Genome Assembly and Annotation.</title>
        <authorList>
            <person name="Atibalentja N."/>
            <person name="Keating K."/>
            <person name="Fields C.J."/>
        </authorList>
    </citation>
    <scope>NUCLEOTIDE SEQUENCE</scope>
    <source>
        <strain evidence="1">Niue_2</strain>
        <tissue evidence="1">Leaf</tissue>
    </source>
</reference>
<keyword evidence="2" id="KW-1185">Reference proteome</keyword>
<sequence length="144" mass="16104">RLGKTRCWKARRDSIYRQPESGCRQLLSSRTKFLESGHCLSIGQGRLLTGIGHLSTNEGYLSTATGVLHNLGSGSMIPVDRSVTKNKKTAKVVASASAVEEMAINRRRSSSNSHDEKLTERKLLDEIRETRQIKMLGKLYFLDI</sequence>
<name>A0A843XKV2_COLES</name>
<dbReference type="Proteomes" id="UP000652761">
    <property type="component" value="Unassembled WGS sequence"/>
</dbReference>
<proteinExistence type="predicted"/>
<evidence type="ECO:0000313" key="1">
    <source>
        <dbReference type="EMBL" id="MQM20304.1"/>
    </source>
</evidence>
<feature type="non-terminal residue" evidence="1">
    <location>
        <position position="1"/>
    </location>
</feature>
<organism evidence="1 2">
    <name type="scientific">Colocasia esculenta</name>
    <name type="common">Wild taro</name>
    <name type="synonym">Arum esculentum</name>
    <dbReference type="NCBI Taxonomy" id="4460"/>
    <lineage>
        <taxon>Eukaryota</taxon>
        <taxon>Viridiplantae</taxon>
        <taxon>Streptophyta</taxon>
        <taxon>Embryophyta</taxon>
        <taxon>Tracheophyta</taxon>
        <taxon>Spermatophyta</taxon>
        <taxon>Magnoliopsida</taxon>
        <taxon>Liliopsida</taxon>
        <taxon>Araceae</taxon>
        <taxon>Aroideae</taxon>
        <taxon>Colocasieae</taxon>
        <taxon>Colocasia</taxon>
    </lineage>
</organism>
<dbReference type="EMBL" id="NMUH01009697">
    <property type="protein sequence ID" value="MQM20304.1"/>
    <property type="molecule type" value="Genomic_DNA"/>
</dbReference>